<accession>A0ACB8EZU8</accession>
<keyword evidence="2" id="KW-1185">Reference proteome</keyword>
<dbReference type="EMBL" id="CM037625">
    <property type="protein sequence ID" value="KAH7998327.1"/>
    <property type="molecule type" value="Genomic_DNA"/>
</dbReference>
<reference evidence="1" key="1">
    <citation type="submission" date="2021-08" db="EMBL/GenBank/DDBJ databases">
        <title>The first chromosome-level gecko genome reveals the dynamic sex chromosomes of Neotropical dwarf geckos (Sphaerodactylidae: Sphaerodactylus).</title>
        <authorList>
            <person name="Pinto B.J."/>
            <person name="Keating S.E."/>
            <person name="Gamble T."/>
        </authorList>
    </citation>
    <scope>NUCLEOTIDE SEQUENCE</scope>
    <source>
        <strain evidence="1">TG3544</strain>
    </source>
</reference>
<protein>
    <submittedName>
        <fullName evidence="1">Uncharacterized protein</fullName>
    </submittedName>
</protein>
<sequence>MVSMAQLWNALGVKPKLEMICFRRKAYLAATLCLVAFAGMLMLSYLRMQKSSFEPRTVMHKSKGFCTGKIINSSISALSDNKTFVVAPYFDNRVKKMVRVIGIMPHEEVKEVYCLFCCPTGDDIYISKALIDVHDDRFGFPYAATDLLCMEPTDCDPQYVSFNWFPRGKADLLPRFEIKNRKITNSPVDFTVCISTMFGDYNNILQFIQSMEMYKLLGAQRVVIYKNSCSQLMEKVLEFYVAEGTVEIVPWPITAYLKVSTEWFYSDDGSQIGYYGQITALNDCIYRNMYRSRYILLNDIDEIILPSLHPDWKTMMQDLQDQNPESGVFLFENHVFPNTVFTSSDVPSWNTVPGVNILQHVLREPDRKEVINPQKMIVNPRKVVQTSVHSVLQAFGESIGVPMEVAIVYHCRTPFQPDLPRESLIRDTTLWRYNSSLISRVNQVLQKVPLLKGK</sequence>
<dbReference type="Proteomes" id="UP000827872">
    <property type="component" value="Linkage Group LG12"/>
</dbReference>
<gene>
    <name evidence="1" type="ORF">K3G42_015009</name>
</gene>
<evidence type="ECO:0000313" key="1">
    <source>
        <dbReference type="EMBL" id="KAH7998327.1"/>
    </source>
</evidence>
<proteinExistence type="predicted"/>
<organism evidence="1 2">
    <name type="scientific">Sphaerodactylus townsendi</name>
    <dbReference type="NCBI Taxonomy" id="933632"/>
    <lineage>
        <taxon>Eukaryota</taxon>
        <taxon>Metazoa</taxon>
        <taxon>Chordata</taxon>
        <taxon>Craniata</taxon>
        <taxon>Vertebrata</taxon>
        <taxon>Euteleostomi</taxon>
        <taxon>Lepidosauria</taxon>
        <taxon>Squamata</taxon>
        <taxon>Bifurcata</taxon>
        <taxon>Gekkota</taxon>
        <taxon>Sphaerodactylidae</taxon>
        <taxon>Sphaerodactylus</taxon>
    </lineage>
</organism>
<name>A0ACB8EZU8_9SAUR</name>
<evidence type="ECO:0000313" key="2">
    <source>
        <dbReference type="Proteomes" id="UP000827872"/>
    </source>
</evidence>
<comment type="caution">
    <text evidence="1">The sequence shown here is derived from an EMBL/GenBank/DDBJ whole genome shotgun (WGS) entry which is preliminary data.</text>
</comment>